<keyword evidence="1 2" id="KW-0093">Biotin biosynthesis</keyword>
<dbReference type="CDD" id="cd03109">
    <property type="entry name" value="DTBS"/>
    <property type="match status" value="1"/>
</dbReference>
<feature type="binding site" evidence="2">
    <location>
        <begin position="13"/>
        <end position="18"/>
    </location>
    <ligand>
        <name>ATP</name>
        <dbReference type="ChEBI" id="CHEBI:30616"/>
    </ligand>
</feature>
<dbReference type="RefSeq" id="WP_369312723.1">
    <property type="nucleotide sequence ID" value="NZ_JBEHZE010000001.1"/>
</dbReference>
<evidence type="ECO:0000256" key="2">
    <source>
        <dbReference type="HAMAP-Rule" id="MF_00336"/>
    </source>
</evidence>
<dbReference type="Proteomes" id="UP001560685">
    <property type="component" value="Unassembled WGS sequence"/>
</dbReference>
<dbReference type="EMBL" id="JBEHZE010000001">
    <property type="protein sequence ID" value="MEX6632791.1"/>
    <property type="molecule type" value="Genomic_DNA"/>
</dbReference>
<feature type="binding site" evidence="2">
    <location>
        <position position="118"/>
    </location>
    <ligand>
        <name>Mg(2+)</name>
        <dbReference type="ChEBI" id="CHEBI:18420"/>
    </ligand>
</feature>
<accession>A0ABV3Z5Q2</accession>
<comment type="subcellular location">
    <subcellularLocation>
        <location evidence="2">Cytoplasm</location>
    </subcellularLocation>
</comment>
<comment type="caution">
    <text evidence="2">Lacks conserved residue(s) required for the propagation of feature annotation.</text>
</comment>
<dbReference type="InterPro" id="IPR027417">
    <property type="entry name" value="P-loop_NTPase"/>
</dbReference>
<comment type="subunit">
    <text evidence="2">Homodimer.</text>
</comment>
<name>A0ABV3Z5Q2_9PROT</name>
<comment type="catalytic activity">
    <reaction evidence="2">
        <text>(7R,8S)-7,8-diammoniononanoate + CO2 + ATP = (4R,5S)-dethiobiotin + ADP + phosphate + 3 H(+)</text>
        <dbReference type="Rhea" id="RHEA:15805"/>
        <dbReference type="ChEBI" id="CHEBI:15378"/>
        <dbReference type="ChEBI" id="CHEBI:16526"/>
        <dbReference type="ChEBI" id="CHEBI:30616"/>
        <dbReference type="ChEBI" id="CHEBI:43474"/>
        <dbReference type="ChEBI" id="CHEBI:149469"/>
        <dbReference type="ChEBI" id="CHEBI:149473"/>
        <dbReference type="ChEBI" id="CHEBI:456216"/>
        <dbReference type="EC" id="6.3.3.3"/>
    </reaction>
</comment>
<dbReference type="HAMAP" id="MF_00336">
    <property type="entry name" value="BioD"/>
    <property type="match status" value="1"/>
</dbReference>
<dbReference type="InterPro" id="IPR004472">
    <property type="entry name" value="DTB_synth_BioD"/>
</dbReference>
<reference evidence="3 4" key="1">
    <citation type="submission" date="2024-05" db="EMBL/GenBank/DDBJ databases">
        <title>Three bacterial strains, DH-69, EH-24, and ECK-19 isolated from coastal sediments.</title>
        <authorList>
            <person name="Ye Y.-Q."/>
            <person name="Du Z.-J."/>
        </authorList>
    </citation>
    <scope>NUCLEOTIDE SEQUENCE [LARGE SCALE GENOMIC DNA]</scope>
    <source>
        <strain evidence="3 4">ECK-19</strain>
    </source>
</reference>
<keyword evidence="2" id="KW-0067">ATP-binding</keyword>
<feature type="binding site" evidence="2">
    <location>
        <position position="209"/>
    </location>
    <ligand>
        <name>ATP</name>
        <dbReference type="ChEBI" id="CHEBI:30616"/>
    </ligand>
</feature>
<dbReference type="NCBIfam" id="TIGR00347">
    <property type="entry name" value="bioD"/>
    <property type="match status" value="1"/>
</dbReference>
<feature type="binding site" evidence="2">
    <location>
        <position position="17"/>
    </location>
    <ligand>
        <name>Mg(2+)</name>
        <dbReference type="ChEBI" id="CHEBI:18420"/>
    </ligand>
</feature>
<dbReference type="EC" id="6.3.3.3" evidence="2"/>
<dbReference type="GO" id="GO:0004141">
    <property type="term" value="F:dethiobiotin synthase activity"/>
    <property type="evidence" value="ECO:0007669"/>
    <property type="project" value="UniProtKB-EC"/>
</dbReference>
<comment type="pathway">
    <text evidence="2">Cofactor biosynthesis; biotin biosynthesis; biotin from 7,8-diaminononanoate: step 1/2.</text>
</comment>
<feature type="active site" evidence="2">
    <location>
        <position position="38"/>
    </location>
</feature>
<keyword evidence="2 3" id="KW-0436">Ligase</keyword>
<protein>
    <recommendedName>
        <fullName evidence="2">ATP-dependent dethiobiotin synthetase BioD</fullName>
        <ecNumber evidence="2">6.3.3.3</ecNumber>
    </recommendedName>
    <alternativeName>
        <fullName evidence="2">DTB synthetase</fullName>
        <shortName evidence="2">DTBS</shortName>
    </alternativeName>
    <alternativeName>
        <fullName evidence="2">Dethiobiotin synthase</fullName>
    </alternativeName>
</protein>
<gene>
    <name evidence="2 3" type="primary">bioD</name>
    <name evidence="3" type="ORF">ABFZ84_04450</name>
</gene>
<comment type="function">
    <text evidence="2">Catalyzes a mechanistically unusual reaction, the ATP-dependent insertion of CO2 between the N7 and N8 nitrogen atoms of 7,8-diaminopelargonic acid (DAPA, also called 7,8-diammoniononanoate) to form a ureido ring.</text>
</comment>
<dbReference type="PIRSF" id="PIRSF006755">
    <property type="entry name" value="DTB_synth"/>
    <property type="match status" value="1"/>
</dbReference>
<comment type="caution">
    <text evidence="3">The sequence shown here is derived from an EMBL/GenBank/DDBJ whole genome shotgun (WGS) entry which is preliminary data.</text>
</comment>
<evidence type="ECO:0000313" key="3">
    <source>
        <dbReference type="EMBL" id="MEX6632791.1"/>
    </source>
</evidence>
<dbReference type="Gene3D" id="3.40.50.300">
    <property type="entry name" value="P-loop containing nucleotide triphosphate hydrolases"/>
    <property type="match status" value="1"/>
</dbReference>
<dbReference type="PANTHER" id="PTHR43210:SF5">
    <property type="entry name" value="DETHIOBIOTIN SYNTHETASE"/>
    <property type="match status" value="1"/>
</dbReference>
<comment type="cofactor">
    <cofactor evidence="2">
        <name>Mg(2+)</name>
        <dbReference type="ChEBI" id="CHEBI:18420"/>
    </cofactor>
</comment>
<dbReference type="Pfam" id="PF13500">
    <property type="entry name" value="AAA_26"/>
    <property type="match status" value="1"/>
</dbReference>
<feature type="binding site" evidence="2">
    <location>
        <position position="53"/>
    </location>
    <ligand>
        <name>ATP</name>
        <dbReference type="ChEBI" id="CHEBI:30616"/>
    </ligand>
</feature>
<keyword evidence="2" id="KW-0963">Cytoplasm</keyword>
<dbReference type="PANTHER" id="PTHR43210">
    <property type="entry name" value="DETHIOBIOTIN SYNTHETASE"/>
    <property type="match status" value="1"/>
</dbReference>
<evidence type="ECO:0000313" key="4">
    <source>
        <dbReference type="Proteomes" id="UP001560685"/>
    </source>
</evidence>
<organism evidence="3 4">
    <name type="scientific">Hyphococcus lacteus</name>
    <dbReference type="NCBI Taxonomy" id="3143536"/>
    <lineage>
        <taxon>Bacteria</taxon>
        <taxon>Pseudomonadati</taxon>
        <taxon>Pseudomonadota</taxon>
        <taxon>Alphaproteobacteria</taxon>
        <taxon>Parvularculales</taxon>
        <taxon>Parvularculaceae</taxon>
        <taxon>Hyphococcus</taxon>
    </lineage>
</organism>
<keyword evidence="2" id="KW-0479">Metal-binding</keyword>
<feature type="binding site" evidence="2">
    <location>
        <begin position="118"/>
        <end position="121"/>
    </location>
    <ligand>
        <name>ATP</name>
        <dbReference type="ChEBI" id="CHEBI:30616"/>
    </ligand>
</feature>
<feature type="binding site" evidence="2">
    <location>
        <position position="42"/>
    </location>
    <ligand>
        <name>substrate</name>
    </ligand>
</feature>
<dbReference type="SUPFAM" id="SSF52540">
    <property type="entry name" value="P-loop containing nucleoside triphosphate hydrolases"/>
    <property type="match status" value="1"/>
</dbReference>
<evidence type="ECO:0000256" key="1">
    <source>
        <dbReference type="ARBA" id="ARBA00022756"/>
    </source>
</evidence>
<feature type="binding site" evidence="2">
    <location>
        <begin position="178"/>
        <end position="179"/>
    </location>
    <ligand>
        <name>ATP</name>
        <dbReference type="ChEBI" id="CHEBI:30616"/>
    </ligand>
</feature>
<keyword evidence="4" id="KW-1185">Reference proteome</keyword>
<keyword evidence="2" id="KW-0460">Magnesium</keyword>
<sequence length="227" mass="23954">MMQNIFVTAIGTEIGKTYVSAATLLAARKRSLSVHALKPLMSGFSPDEYLHSDAGILLTAAGEDINEPALAKTCLHALPPALAPNVAARQIGVEIDDEALIEFCRVGLETKADFHLIEGAGGVLSPATDTLLQVDLIATLNLPVILVAANYLGAVSHTLTALESLERRNINVSAIVVSQPTRETAHPDGLIAELARLHAEIPVFAAPFEAPATALGEAVLSTLERRQ</sequence>
<proteinExistence type="inferred from homology"/>
<feature type="binding site" evidence="2">
    <location>
        <position position="53"/>
    </location>
    <ligand>
        <name>Mg(2+)</name>
        <dbReference type="ChEBI" id="CHEBI:18420"/>
    </ligand>
</feature>
<comment type="similarity">
    <text evidence="2">Belongs to the dethiobiotin synthetase family.</text>
</comment>
<keyword evidence="2" id="KW-0547">Nucleotide-binding</keyword>